<dbReference type="Gene3D" id="2.10.109.10">
    <property type="entry name" value="Umud Fragment, subunit A"/>
    <property type="match status" value="1"/>
</dbReference>
<dbReference type="InterPro" id="IPR019757">
    <property type="entry name" value="Pept_S26A_signal_pept_1_Lys-AS"/>
</dbReference>
<evidence type="ECO:0000256" key="6">
    <source>
        <dbReference type="ARBA" id="ARBA00022801"/>
    </source>
</evidence>
<gene>
    <name evidence="12" type="primary">sipU</name>
    <name evidence="13" type="synonym">lepB</name>
    <name evidence="12" type="ORF">ERS852520_00914</name>
    <name evidence="11" type="ORF">ERS852571_01421</name>
    <name evidence="13" type="ORF">G5A72_12020</name>
</gene>
<keyword evidence="6 8" id="KW-0378">Hydrolase</keyword>
<evidence type="ECO:0000256" key="7">
    <source>
        <dbReference type="PIRSR" id="PIRSR600223-1"/>
    </source>
</evidence>
<feature type="active site" evidence="7">
    <location>
        <position position="39"/>
    </location>
</feature>
<dbReference type="GO" id="GO:0005886">
    <property type="term" value="C:plasma membrane"/>
    <property type="evidence" value="ECO:0007669"/>
    <property type="project" value="UniProtKB-SubCell"/>
</dbReference>
<evidence type="ECO:0000313" key="15">
    <source>
        <dbReference type="Proteomes" id="UP000095564"/>
    </source>
</evidence>
<dbReference type="EC" id="3.4.21.89" evidence="4 8"/>
<dbReference type="InterPro" id="IPR019533">
    <property type="entry name" value="Peptidase_S26"/>
</dbReference>
<dbReference type="PROSITE" id="PS00761">
    <property type="entry name" value="SPASE_I_3"/>
    <property type="match status" value="1"/>
</dbReference>
<evidence type="ECO:0000256" key="5">
    <source>
        <dbReference type="ARBA" id="ARBA00022670"/>
    </source>
</evidence>
<evidence type="ECO:0000256" key="8">
    <source>
        <dbReference type="RuleBase" id="RU003993"/>
    </source>
</evidence>
<organism evidence="12 15">
    <name type="scientific">Anaerostipes hadrus</name>
    <dbReference type="NCBI Taxonomy" id="649756"/>
    <lineage>
        <taxon>Bacteria</taxon>
        <taxon>Bacillati</taxon>
        <taxon>Bacillota</taxon>
        <taxon>Clostridia</taxon>
        <taxon>Lachnospirales</taxon>
        <taxon>Lachnospiraceae</taxon>
        <taxon>Anaerostipes</taxon>
    </lineage>
</organism>
<dbReference type="GO" id="GO:0004252">
    <property type="term" value="F:serine-type endopeptidase activity"/>
    <property type="evidence" value="ECO:0007669"/>
    <property type="project" value="InterPro"/>
</dbReference>
<keyword evidence="8" id="KW-0812">Transmembrane</keyword>
<accession>A0A174LQ32</accession>
<dbReference type="InterPro" id="IPR036286">
    <property type="entry name" value="LexA/Signal_pep-like_sf"/>
</dbReference>
<keyword evidence="16" id="KW-1185">Reference proteome</keyword>
<protein>
    <recommendedName>
        <fullName evidence="4 8">Signal peptidase I</fullName>
        <ecNumber evidence="4 8">3.4.21.89</ecNumber>
    </recommendedName>
</protein>
<keyword evidence="5 8" id="KW-0645">Protease</keyword>
<reference evidence="14 15" key="1">
    <citation type="submission" date="2015-09" db="EMBL/GenBank/DDBJ databases">
        <authorList>
            <consortium name="Pathogen Informatics"/>
        </authorList>
    </citation>
    <scope>NUCLEOTIDE SEQUENCE [LARGE SCALE GENOMIC DNA]</scope>
    <source>
        <strain evidence="12 15">2789STDY5834908</strain>
        <strain evidence="11 14">2789STDY5834959</strain>
    </source>
</reference>
<dbReference type="AlphaFoldDB" id="A0A174LQ32"/>
<keyword evidence="8" id="KW-1133">Transmembrane helix</keyword>
<dbReference type="PRINTS" id="PR00727">
    <property type="entry name" value="LEADERPTASE"/>
</dbReference>
<feature type="active site" evidence="7">
    <location>
        <position position="82"/>
    </location>
</feature>
<evidence type="ECO:0000256" key="1">
    <source>
        <dbReference type="ARBA" id="ARBA00000677"/>
    </source>
</evidence>
<keyword evidence="8" id="KW-0472">Membrane</keyword>
<dbReference type="EMBL" id="CYXY01000007">
    <property type="protein sequence ID" value="CUM92569.1"/>
    <property type="molecule type" value="Genomic_DNA"/>
</dbReference>
<reference evidence="13" key="3">
    <citation type="submission" date="2020-02" db="EMBL/GenBank/DDBJ databases">
        <authorList>
            <person name="Littmann E."/>
            <person name="Sorbara M."/>
        </authorList>
    </citation>
    <scope>NUCLEOTIDE SEQUENCE</scope>
    <source>
        <strain evidence="13">MSK.14.57</strain>
    </source>
</reference>
<evidence type="ECO:0000313" key="14">
    <source>
        <dbReference type="Proteomes" id="UP000095553"/>
    </source>
</evidence>
<feature type="domain" description="Peptidase S26" evidence="10">
    <location>
        <begin position="12"/>
        <end position="155"/>
    </location>
</feature>
<evidence type="ECO:0000256" key="4">
    <source>
        <dbReference type="ARBA" id="ARBA00013208"/>
    </source>
</evidence>
<comment type="similarity">
    <text evidence="3 9">Belongs to the peptidase S26 family.</text>
</comment>
<evidence type="ECO:0000313" key="11">
    <source>
        <dbReference type="EMBL" id="CUM92569.1"/>
    </source>
</evidence>
<evidence type="ECO:0000259" key="10">
    <source>
        <dbReference type="Pfam" id="PF10502"/>
    </source>
</evidence>
<comment type="catalytic activity">
    <reaction evidence="1 8">
        <text>Cleavage of hydrophobic, N-terminal signal or leader sequences from secreted and periplasmic proteins.</text>
        <dbReference type="EC" id="3.4.21.89"/>
    </reaction>
</comment>
<feature type="transmembrane region" description="Helical" evidence="8">
    <location>
        <begin position="6"/>
        <end position="24"/>
    </location>
</feature>
<proteinExistence type="inferred from homology"/>
<dbReference type="PANTHER" id="PTHR43390">
    <property type="entry name" value="SIGNAL PEPTIDASE I"/>
    <property type="match status" value="1"/>
</dbReference>
<sequence>MKLKKILWNLLVLLIIGYVGILAYQNISQYQRFKVNGQSMNPTLKDGQKLIMKKFQKNDKLHRGDVVIIKVTLKDKEYDFIKRVIALPGEHLEIKNHKVYINGKYLEDEGSTMGEEDCVIPDDSIYVMGDNRDHSLDSRKLGTMKISKVVARKVIPEKKL</sequence>
<evidence type="ECO:0000256" key="9">
    <source>
        <dbReference type="RuleBase" id="RU362042"/>
    </source>
</evidence>
<dbReference type="GO" id="GO:0006465">
    <property type="term" value="P:signal peptide processing"/>
    <property type="evidence" value="ECO:0007669"/>
    <property type="project" value="InterPro"/>
</dbReference>
<dbReference type="InterPro" id="IPR019756">
    <property type="entry name" value="Pept_S26A_signal_pept_1_Ser-AS"/>
</dbReference>
<evidence type="ECO:0000313" key="12">
    <source>
        <dbReference type="EMBL" id="CUP23875.1"/>
    </source>
</evidence>
<dbReference type="Proteomes" id="UP000095564">
    <property type="component" value="Unassembled WGS sequence"/>
</dbReference>
<dbReference type="Proteomes" id="UP000095553">
    <property type="component" value="Unassembled WGS sequence"/>
</dbReference>
<dbReference type="SUPFAM" id="SSF51306">
    <property type="entry name" value="LexA/Signal peptidase"/>
    <property type="match status" value="1"/>
</dbReference>
<dbReference type="InterPro" id="IPR019758">
    <property type="entry name" value="Pept_S26A_signal_pept_1_CS"/>
</dbReference>
<dbReference type="NCBIfam" id="TIGR02227">
    <property type="entry name" value="sigpep_I_bact"/>
    <property type="match status" value="1"/>
</dbReference>
<dbReference type="EMBL" id="CZAU01000006">
    <property type="protein sequence ID" value="CUP23875.1"/>
    <property type="molecule type" value="Genomic_DNA"/>
</dbReference>
<dbReference type="InterPro" id="IPR000223">
    <property type="entry name" value="Pept_S26A_signal_pept_1"/>
</dbReference>
<dbReference type="RefSeq" id="WP_055072776.1">
    <property type="nucleotide sequence ID" value="NZ_BAABYN010000001.1"/>
</dbReference>
<dbReference type="Pfam" id="PF10502">
    <property type="entry name" value="Peptidase_S26"/>
    <property type="match status" value="1"/>
</dbReference>
<dbReference type="PROSITE" id="PS00501">
    <property type="entry name" value="SPASE_I_1"/>
    <property type="match status" value="1"/>
</dbReference>
<comment type="subcellular location">
    <subcellularLocation>
        <location evidence="2">Cell membrane</location>
        <topology evidence="2">Single-pass type II membrane protein</topology>
    </subcellularLocation>
    <subcellularLocation>
        <location evidence="9">Membrane</location>
        <topology evidence="9">Single-pass type II membrane protein</topology>
    </subcellularLocation>
</comment>
<dbReference type="GO" id="GO:0009003">
    <property type="term" value="F:signal peptidase activity"/>
    <property type="evidence" value="ECO:0007669"/>
    <property type="project" value="UniProtKB-EC"/>
</dbReference>
<evidence type="ECO:0000313" key="13">
    <source>
        <dbReference type="EMBL" id="NSJ80293.1"/>
    </source>
</evidence>
<dbReference type="PANTHER" id="PTHR43390:SF1">
    <property type="entry name" value="CHLOROPLAST PROCESSING PEPTIDASE"/>
    <property type="match status" value="1"/>
</dbReference>
<dbReference type="CDD" id="cd06530">
    <property type="entry name" value="S26_SPase_I"/>
    <property type="match status" value="1"/>
</dbReference>
<evidence type="ECO:0000256" key="2">
    <source>
        <dbReference type="ARBA" id="ARBA00004401"/>
    </source>
</evidence>
<evidence type="ECO:0000313" key="16">
    <source>
        <dbReference type="Proteomes" id="UP001644750"/>
    </source>
</evidence>
<name>A0A174LQ32_ANAHA</name>
<dbReference type="PROSITE" id="PS00760">
    <property type="entry name" value="SPASE_I_2"/>
    <property type="match status" value="1"/>
</dbReference>
<dbReference type="Proteomes" id="UP001644750">
    <property type="component" value="Unassembled WGS sequence"/>
</dbReference>
<dbReference type="EMBL" id="JAAITB010000028">
    <property type="protein sequence ID" value="NSJ80293.1"/>
    <property type="molecule type" value="Genomic_DNA"/>
</dbReference>
<reference evidence="13 16" key="2">
    <citation type="journal article" date="2020" name="Cell Host Microbe">
        <title>Functional and Genomic Variation between Human-Derived Isolates of Lachnospiraceae Reveals Inter- and Intra-Species Diversity.</title>
        <authorList>
            <person name="Sorbara M.T."/>
            <person name="Littmann E.R."/>
            <person name="Fontana E."/>
            <person name="Moody T.U."/>
            <person name="Kohout C.E."/>
            <person name="Gjonbalaj M."/>
            <person name="Eaton V."/>
            <person name="Seok R."/>
            <person name="Leiner I.M."/>
            <person name="Pamer E.G."/>
        </authorList>
    </citation>
    <scope>NUCLEOTIDE SEQUENCE [LARGE SCALE GENOMIC DNA]</scope>
    <source>
        <strain evidence="13 16">MSK.14.57</strain>
    </source>
</reference>
<evidence type="ECO:0000256" key="3">
    <source>
        <dbReference type="ARBA" id="ARBA00009370"/>
    </source>
</evidence>